<keyword evidence="11 15" id="KW-0333">Golgi apparatus</keyword>
<dbReference type="GO" id="GO:0006493">
    <property type="term" value="P:protein O-linked glycosylation"/>
    <property type="evidence" value="ECO:0007669"/>
    <property type="project" value="TreeGrafter"/>
</dbReference>
<sequence>MKSSFSTTRPSPIKEYDRRWLIATMSAAKNIQRRMIIRGTWQRLYHSNTPFISKFFVARVDDIWATVIHAENETYGDIIELTHLEEKAEVAKHYKPLEFWVHVAETEPERYDFLSKIDDDSFLDARAFWEGWLKPALDAEKAKETVWARTLPRDGYTFPGGQMYTLTNDLMKRAARLYKENPRQDEEEDVLIARLLFEAGDTWEHIDMPSTMAYDYQARDLLDPGQAWARKGADLTLWEHAVGPGSVNPHKMKKDEDYLKVAACWDENGYLRERPTKPREST</sequence>
<dbReference type="GO" id="GO:0000139">
    <property type="term" value="C:Golgi membrane"/>
    <property type="evidence" value="ECO:0007669"/>
    <property type="project" value="UniProtKB-SubCell"/>
</dbReference>
<dbReference type="Pfam" id="PF01762">
    <property type="entry name" value="Galactosyl_T"/>
    <property type="match status" value="1"/>
</dbReference>
<comment type="pathway">
    <text evidence="3">Protein modification; protein glycosylation.</text>
</comment>
<dbReference type="EMBL" id="ML986681">
    <property type="protein sequence ID" value="KAF2260425.1"/>
    <property type="molecule type" value="Genomic_DNA"/>
</dbReference>
<dbReference type="InterPro" id="IPR002659">
    <property type="entry name" value="Glyco_trans_31"/>
</dbReference>
<gene>
    <name evidence="16" type="ORF">CC78DRAFT_523335</name>
</gene>
<evidence type="ECO:0000313" key="17">
    <source>
        <dbReference type="Proteomes" id="UP000800093"/>
    </source>
</evidence>
<evidence type="ECO:0000256" key="3">
    <source>
        <dbReference type="ARBA" id="ARBA00004922"/>
    </source>
</evidence>
<evidence type="ECO:0000256" key="10">
    <source>
        <dbReference type="ARBA" id="ARBA00022989"/>
    </source>
</evidence>
<dbReference type="Proteomes" id="UP000800093">
    <property type="component" value="Unassembled WGS sequence"/>
</dbReference>
<name>A0A9P4K5C8_9PLEO</name>
<dbReference type="GO" id="GO:0016758">
    <property type="term" value="F:hexosyltransferase activity"/>
    <property type="evidence" value="ECO:0007669"/>
    <property type="project" value="InterPro"/>
</dbReference>
<evidence type="ECO:0000256" key="5">
    <source>
        <dbReference type="ARBA" id="ARBA00022676"/>
    </source>
</evidence>
<accession>A0A9P4K5C8</accession>
<dbReference type="EC" id="2.4.1.-" evidence="15"/>
<dbReference type="PANTHER" id="PTHR11214">
    <property type="entry name" value="BETA-1,3-N-ACETYLGLUCOSAMINYLTRANSFERASE"/>
    <property type="match status" value="1"/>
</dbReference>
<proteinExistence type="inferred from homology"/>
<evidence type="ECO:0000313" key="16">
    <source>
        <dbReference type="EMBL" id="KAF2260425.1"/>
    </source>
</evidence>
<keyword evidence="6" id="KW-0808">Transferase</keyword>
<reference evidence="17" key="1">
    <citation type="journal article" date="2020" name="Stud. Mycol.">
        <title>101 Dothideomycetes genomes: A test case for predicting lifestyles and emergence of pathogens.</title>
        <authorList>
            <person name="Haridas S."/>
            <person name="Albert R."/>
            <person name="Binder M."/>
            <person name="Bloem J."/>
            <person name="LaButti K."/>
            <person name="Salamov A."/>
            <person name="Andreopoulos B."/>
            <person name="Baker S."/>
            <person name="Barry K."/>
            <person name="Bills G."/>
            <person name="Bluhm B."/>
            <person name="Cannon C."/>
            <person name="Castanera R."/>
            <person name="Culley D."/>
            <person name="Daum C."/>
            <person name="Ezra D."/>
            <person name="Gonzalez J."/>
            <person name="Henrissat B."/>
            <person name="Kuo A."/>
            <person name="Liang C."/>
            <person name="Lipzen A."/>
            <person name="Lutzoni F."/>
            <person name="Magnuson J."/>
            <person name="Mondo S."/>
            <person name="Nolan M."/>
            <person name="Ohm R."/>
            <person name="Pangilinan J."/>
            <person name="Park H.-J."/>
            <person name="Ramirez L."/>
            <person name="Alfaro M."/>
            <person name="Sun H."/>
            <person name="Tritt A."/>
            <person name="Yoshinaga Y."/>
            <person name="Zwiers L.-H."/>
            <person name="Turgeon B."/>
            <person name="Goodwin S."/>
            <person name="Spatafora J."/>
            <person name="Crous P."/>
            <person name="Grigoriev I."/>
        </authorList>
    </citation>
    <scope>NUCLEOTIDE SEQUENCE [LARGE SCALE GENOMIC DNA]</scope>
    <source>
        <strain evidence="17">CBS 304.66</strain>
    </source>
</reference>
<keyword evidence="17" id="KW-1185">Reference proteome</keyword>
<evidence type="ECO:0000256" key="15">
    <source>
        <dbReference type="RuleBase" id="RU363063"/>
    </source>
</evidence>
<keyword evidence="7" id="KW-0812">Transmembrane</keyword>
<evidence type="ECO:0000256" key="6">
    <source>
        <dbReference type="ARBA" id="ARBA00022679"/>
    </source>
</evidence>
<comment type="similarity">
    <text evidence="4 15">Belongs to the glycosyltransferase 31 family.</text>
</comment>
<keyword evidence="10" id="KW-1133">Transmembrane helix</keyword>
<keyword evidence="12" id="KW-0472">Membrane</keyword>
<keyword evidence="8" id="KW-0256">Endoplasmic reticulum</keyword>
<evidence type="ECO:0000256" key="9">
    <source>
        <dbReference type="ARBA" id="ARBA00022968"/>
    </source>
</evidence>
<evidence type="ECO:0000256" key="12">
    <source>
        <dbReference type="ARBA" id="ARBA00023136"/>
    </source>
</evidence>
<keyword evidence="13" id="KW-0325">Glycoprotein</keyword>
<dbReference type="OrthoDB" id="2139606at2759"/>
<evidence type="ECO:0000256" key="8">
    <source>
        <dbReference type="ARBA" id="ARBA00022824"/>
    </source>
</evidence>
<evidence type="ECO:0000256" key="4">
    <source>
        <dbReference type="ARBA" id="ARBA00008661"/>
    </source>
</evidence>
<evidence type="ECO:0000256" key="13">
    <source>
        <dbReference type="ARBA" id="ARBA00023180"/>
    </source>
</evidence>
<keyword evidence="9" id="KW-0735">Signal-anchor</keyword>
<evidence type="ECO:0000256" key="14">
    <source>
        <dbReference type="ARBA" id="ARBA00047667"/>
    </source>
</evidence>
<dbReference type="GO" id="GO:0005783">
    <property type="term" value="C:endoplasmic reticulum"/>
    <property type="evidence" value="ECO:0007669"/>
    <property type="project" value="UniProtKB-SubCell"/>
</dbReference>
<dbReference type="GO" id="GO:0008194">
    <property type="term" value="F:UDP-glycosyltransferase activity"/>
    <property type="evidence" value="ECO:0007669"/>
    <property type="project" value="TreeGrafter"/>
</dbReference>
<dbReference type="PANTHER" id="PTHR11214:SF219">
    <property type="entry name" value="UDP-GALNAC:BETA-1,3-N-ACETYLGALACTOSAMINYLTRANSFERASE 2"/>
    <property type="match status" value="1"/>
</dbReference>
<dbReference type="AlphaFoldDB" id="A0A9P4K5C8"/>
<evidence type="ECO:0000256" key="2">
    <source>
        <dbReference type="ARBA" id="ARBA00004323"/>
    </source>
</evidence>
<comment type="subcellular location">
    <subcellularLocation>
        <location evidence="1">Endoplasmic reticulum</location>
    </subcellularLocation>
    <subcellularLocation>
        <location evidence="2 15">Golgi apparatus membrane</location>
        <topology evidence="2 15">Single-pass type II membrane protein</topology>
    </subcellularLocation>
</comment>
<comment type="caution">
    <text evidence="16">The sequence shown here is derived from an EMBL/GenBank/DDBJ whole genome shotgun (WGS) entry which is preliminary data.</text>
</comment>
<evidence type="ECO:0000256" key="7">
    <source>
        <dbReference type="ARBA" id="ARBA00022692"/>
    </source>
</evidence>
<protein>
    <recommendedName>
        <fullName evidence="15">Hexosyltransferase</fullName>
        <ecNumber evidence="15">2.4.1.-</ecNumber>
    </recommendedName>
</protein>
<evidence type="ECO:0000256" key="11">
    <source>
        <dbReference type="ARBA" id="ARBA00023034"/>
    </source>
</evidence>
<organism evidence="16 17">
    <name type="scientific">Lojkania enalia</name>
    <dbReference type="NCBI Taxonomy" id="147567"/>
    <lineage>
        <taxon>Eukaryota</taxon>
        <taxon>Fungi</taxon>
        <taxon>Dikarya</taxon>
        <taxon>Ascomycota</taxon>
        <taxon>Pezizomycotina</taxon>
        <taxon>Dothideomycetes</taxon>
        <taxon>Pleosporomycetidae</taxon>
        <taxon>Pleosporales</taxon>
        <taxon>Pleosporales incertae sedis</taxon>
        <taxon>Lojkania</taxon>
    </lineage>
</organism>
<evidence type="ECO:0000256" key="1">
    <source>
        <dbReference type="ARBA" id="ARBA00004240"/>
    </source>
</evidence>
<comment type="catalytic activity">
    <reaction evidence="14">
        <text>3-O-(N-acetyl-beta-D-glucosaminyl-(1-&gt;4)-alpha-D-mannosyl)-L-threonyl-[protein] + UDP-N-acetyl-alpha-D-galactosamine = 3-O-[beta-D-GalNAc-(1-&gt;3)-beta-D-GlcNAc-(1-&gt;4)-alpha-D-Man]-L-Thr-[protein] + UDP + H(+)</text>
        <dbReference type="Rhea" id="RHEA:37667"/>
        <dbReference type="Rhea" id="RHEA-COMP:13308"/>
        <dbReference type="Rhea" id="RHEA-COMP:13618"/>
        <dbReference type="ChEBI" id="CHEBI:15378"/>
        <dbReference type="ChEBI" id="CHEBI:58223"/>
        <dbReference type="ChEBI" id="CHEBI:67138"/>
        <dbReference type="ChEBI" id="CHEBI:136709"/>
        <dbReference type="ChEBI" id="CHEBI:137540"/>
        <dbReference type="EC" id="2.4.1.313"/>
    </reaction>
</comment>
<keyword evidence="5 15" id="KW-0328">Glycosyltransferase</keyword>